<evidence type="ECO:0000313" key="4">
    <source>
        <dbReference type="Proteomes" id="UP001151582"/>
    </source>
</evidence>
<proteinExistence type="predicted"/>
<dbReference type="InterPro" id="IPR025066">
    <property type="entry name" value="CCDC174-like"/>
</dbReference>
<dbReference type="Pfam" id="PF13300">
    <property type="entry name" value="DUF4078"/>
    <property type="match status" value="1"/>
</dbReference>
<gene>
    <name evidence="3" type="ORF">H4R34_000165</name>
</gene>
<protein>
    <submittedName>
        <fullName evidence="3">Uncharacterized protein</fullName>
    </submittedName>
</protein>
<sequence>MPKKIALNSAAVFDLRAQIEAAKRPPQHTVQDPNKLSEVSTGAKRTSTSVWQRQNRGVAGRAQRDLHHLRAEAPSEAKVRKALERKARLYDRMVRREGVDSNQHFNDDGMLVNFDQKYVDAMTARASSSDSSGSSDEEDTLVEFIDEFGRSRTLPKSQVPREFLSPDDRSTPSSGSSPRSPASPTQRHALDAVAFVKGTGKTADYYDPHRDARNLGVGHIHLSHNEQERQAQLAELTALRQDTKQRRVAYQTLVDQRHRLLTDRMQLIQRTYRCSPNVLQLATAHVTATVPEKRLIASPPLPIAGNLSLDQPSPDCSGLSFQVDEYLTNIRQELESPP</sequence>
<evidence type="ECO:0000256" key="1">
    <source>
        <dbReference type="ARBA" id="ARBA00023054"/>
    </source>
</evidence>
<feature type="compositionally biased region" description="Polar residues" evidence="2">
    <location>
        <begin position="28"/>
        <end position="55"/>
    </location>
</feature>
<reference evidence="3" key="1">
    <citation type="submission" date="2022-07" db="EMBL/GenBank/DDBJ databases">
        <title>Phylogenomic reconstructions and comparative analyses of Kickxellomycotina fungi.</title>
        <authorList>
            <person name="Reynolds N.K."/>
            <person name="Stajich J.E."/>
            <person name="Barry K."/>
            <person name="Grigoriev I.V."/>
            <person name="Crous P."/>
            <person name="Smith M.E."/>
        </authorList>
    </citation>
    <scope>NUCLEOTIDE SEQUENCE</scope>
    <source>
        <strain evidence="3">RSA 567</strain>
    </source>
</reference>
<dbReference type="PANTHER" id="PTHR15885">
    <property type="entry name" value="COILED-COIL DOMAIN-CONTAINING PROTEIN 174"/>
    <property type="match status" value="1"/>
</dbReference>
<dbReference type="AlphaFoldDB" id="A0A9W8BD58"/>
<organism evidence="3 4">
    <name type="scientific">Dimargaris verticillata</name>
    <dbReference type="NCBI Taxonomy" id="2761393"/>
    <lineage>
        <taxon>Eukaryota</taxon>
        <taxon>Fungi</taxon>
        <taxon>Fungi incertae sedis</taxon>
        <taxon>Zoopagomycota</taxon>
        <taxon>Kickxellomycotina</taxon>
        <taxon>Dimargaritomycetes</taxon>
        <taxon>Dimargaritales</taxon>
        <taxon>Dimargaritaceae</taxon>
        <taxon>Dimargaris</taxon>
    </lineage>
</organism>
<accession>A0A9W8BD58</accession>
<dbReference type="OrthoDB" id="5577462at2759"/>
<comment type="caution">
    <text evidence="3">The sequence shown here is derived from an EMBL/GenBank/DDBJ whole genome shotgun (WGS) entry which is preliminary data.</text>
</comment>
<feature type="region of interest" description="Disordered" evidence="2">
    <location>
        <begin position="22"/>
        <end position="63"/>
    </location>
</feature>
<dbReference type="PANTHER" id="PTHR15885:SF1">
    <property type="entry name" value="COILED-COIL DOMAIN-CONTAINING PROTEIN 174"/>
    <property type="match status" value="1"/>
</dbReference>
<evidence type="ECO:0000256" key="2">
    <source>
        <dbReference type="SAM" id="MobiDB-lite"/>
    </source>
</evidence>
<keyword evidence="1" id="KW-0175">Coiled coil</keyword>
<feature type="compositionally biased region" description="Low complexity" evidence="2">
    <location>
        <begin position="171"/>
        <end position="185"/>
    </location>
</feature>
<dbReference type="Proteomes" id="UP001151582">
    <property type="component" value="Unassembled WGS sequence"/>
</dbReference>
<keyword evidence="4" id="KW-1185">Reference proteome</keyword>
<feature type="region of interest" description="Disordered" evidence="2">
    <location>
        <begin position="155"/>
        <end position="189"/>
    </location>
</feature>
<evidence type="ECO:0000313" key="3">
    <source>
        <dbReference type="EMBL" id="KAJ1985206.1"/>
    </source>
</evidence>
<name>A0A9W8BD58_9FUNG</name>
<dbReference type="GO" id="GO:0005634">
    <property type="term" value="C:nucleus"/>
    <property type="evidence" value="ECO:0007669"/>
    <property type="project" value="TreeGrafter"/>
</dbReference>
<dbReference type="EMBL" id="JANBQB010000003">
    <property type="protein sequence ID" value="KAJ1985206.1"/>
    <property type="molecule type" value="Genomic_DNA"/>
</dbReference>